<reference evidence="3" key="1">
    <citation type="submission" date="2016-10" db="EMBL/GenBank/DDBJ databases">
        <authorList>
            <person name="Varghese N."/>
            <person name="Submissions S."/>
        </authorList>
    </citation>
    <scope>NUCLEOTIDE SEQUENCE [LARGE SCALE GENOMIC DNA]</scope>
    <source>
        <strain evidence="3">CGMCC 4.6609</strain>
    </source>
</reference>
<proteinExistence type="predicted"/>
<protein>
    <recommendedName>
        <fullName evidence="4">DUF3592 domain-containing protein</fullName>
    </recommendedName>
</protein>
<evidence type="ECO:0000313" key="3">
    <source>
        <dbReference type="Proteomes" id="UP000199691"/>
    </source>
</evidence>
<dbReference type="OrthoDB" id="3696593at2"/>
<dbReference type="Proteomes" id="UP000199691">
    <property type="component" value="Unassembled WGS sequence"/>
</dbReference>
<sequence>MAKTLKSRTGRFVAGAVLVGAVLGVVVVLQNSAEQRSWASTEGVVRERLKSGKSVSVEVEYSLPDGSKQVATLSENGPARRPGERVTVRYDLREGRVADAALADNDQAHRVAGVMFGVVALGALVASLIAWTPPRRHD</sequence>
<feature type="transmembrane region" description="Helical" evidence="1">
    <location>
        <begin position="111"/>
        <end position="131"/>
    </location>
</feature>
<evidence type="ECO:0000256" key="1">
    <source>
        <dbReference type="SAM" id="Phobius"/>
    </source>
</evidence>
<keyword evidence="1" id="KW-1133">Transmembrane helix</keyword>
<keyword evidence="1" id="KW-0812">Transmembrane</keyword>
<keyword evidence="3" id="KW-1185">Reference proteome</keyword>
<dbReference type="EMBL" id="FNIX01000002">
    <property type="protein sequence ID" value="SDO37818.1"/>
    <property type="molecule type" value="Genomic_DNA"/>
</dbReference>
<evidence type="ECO:0008006" key="4">
    <source>
        <dbReference type="Google" id="ProtNLM"/>
    </source>
</evidence>
<name>A0A1H0J210_9PSEU</name>
<keyword evidence="1" id="KW-0472">Membrane</keyword>
<dbReference type="AlphaFoldDB" id="A0A1H0J210"/>
<evidence type="ECO:0000313" key="2">
    <source>
        <dbReference type="EMBL" id="SDO37818.1"/>
    </source>
</evidence>
<organism evidence="2 3">
    <name type="scientific">Lentzea jiangxiensis</name>
    <dbReference type="NCBI Taxonomy" id="641025"/>
    <lineage>
        <taxon>Bacteria</taxon>
        <taxon>Bacillati</taxon>
        <taxon>Actinomycetota</taxon>
        <taxon>Actinomycetes</taxon>
        <taxon>Pseudonocardiales</taxon>
        <taxon>Pseudonocardiaceae</taxon>
        <taxon>Lentzea</taxon>
    </lineage>
</organism>
<feature type="transmembrane region" description="Helical" evidence="1">
    <location>
        <begin position="12"/>
        <end position="30"/>
    </location>
</feature>
<accession>A0A1H0J210</accession>
<dbReference type="RefSeq" id="WP_143022571.1">
    <property type="nucleotide sequence ID" value="NZ_FNIX01000002.1"/>
</dbReference>
<gene>
    <name evidence="2" type="ORF">SAMN05421507_102338</name>
</gene>
<dbReference type="STRING" id="641025.SAMN05421507_102338"/>